<organism evidence="4 5">
    <name type="scientific">Reticulomyxa filosa</name>
    <dbReference type="NCBI Taxonomy" id="46433"/>
    <lineage>
        <taxon>Eukaryota</taxon>
        <taxon>Sar</taxon>
        <taxon>Rhizaria</taxon>
        <taxon>Retaria</taxon>
        <taxon>Foraminifera</taxon>
        <taxon>Monothalamids</taxon>
        <taxon>Reticulomyxidae</taxon>
        <taxon>Reticulomyxa</taxon>
    </lineage>
</organism>
<dbReference type="PANTHER" id="PTHR45831">
    <property type="entry name" value="LD24721P"/>
    <property type="match status" value="1"/>
</dbReference>
<dbReference type="GO" id="GO:0072380">
    <property type="term" value="C:TRC complex"/>
    <property type="evidence" value="ECO:0007669"/>
    <property type="project" value="TreeGrafter"/>
</dbReference>
<evidence type="ECO:0000256" key="1">
    <source>
        <dbReference type="ARBA" id="ARBA00022737"/>
    </source>
</evidence>
<keyword evidence="3" id="KW-0812">Transmembrane</keyword>
<dbReference type="OrthoDB" id="1872379at2759"/>
<dbReference type="SUPFAM" id="SSF48452">
    <property type="entry name" value="TPR-like"/>
    <property type="match status" value="1"/>
</dbReference>
<dbReference type="AlphaFoldDB" id="X6LK80"/>
<keyword evidence="3" id="KW-0472">Membrane</keyword>
<dbReference type="Gene3D" id="1.25.40.10">
    <property type="entry name" value="Tetratricopeptide repeat domain"/>
    <property type="match status" value="1"/>
</dbReference>
<keyword evidence="3" id="KW-1133">Transmembrane helix</keyword>
<gene>
    <name evidence="4" type="ORF">RFI_35438</name>
</gene>
<comment type="caution">
    <text evidence="4">The sequence shown here is derived from an EMBL/GenBank/DDBJ whole genome shotgun (WGS) entry which is preliminary data.</text>
</comment>
<evidence type="ECO:0000313" key="4">
    <source>
        <dbReference type="EMBL" id="ETO02004.1"/>
    </source>
</evidence>
<dbReference type="GO" id="GO:0016020">
    <property type="term" value="C:membrane"/>
    <property type="evidence" value="ECO:0007669"/>
    <property type="project" value="TreeGrafter"/>
</dbReference>
<dbReference type="InterPro" id="IPR047150">
    <property type="entry name" value="SGT"/>
</dbReference>
<keyword evidence="1" id="KW-0677">Repeat</keyword>
<keyword evidence="5" id="KW-1185">Reference proteome</keyword>
<evidence type="ECO:0000256" key="2">
    <source>
        <dbReference type="ARBA" id="ARBA00022803"/>
    </source>
</evidence>
<name>X6LK80_RETFI</name>
<dbReference type="GO" id="GO:0060090">
    <property type="term" value="F:molecular adaptor activity"/>
    <property type="evidence" value="ECO:0007669"/>
    <property type="project" value="TreeGrafter"/>
</dbReference>
<dbReference type="EMBL" id="ASPP01036923">
    <property type="protein sequence ID" value="ETO02004.1"/>
    <property type="molecule type" value="Genomic_DNA"/>
</dbReference>
<feature type="transmembrane region" description="Helical" evidence="3">
    <location>
        <begin position="21"/>
        <end position="39"/>
    </location>
</feature>
<dbReference type="PANTHER" id="PTHR45831:SF2">
    <property type="entry name" value="LD24721P"/>
    <property type="match status" value="1"/>
</dbReference>
<sequence>MSGKRNGSKFINATIGTIDNCWLFFLVPFLFLFFFFLRLNKDKNKNGAYIESNTGSETLPTNWSDEDKDKDKVSKQWSDDIYEQMKCMSKRAEELMQQQPISDLEGAISYFDDCQSLLKNIALNDIPPLFKRKVAIILCNRSICLGKLQRLDEAERQCRQVIEMDPTWQKGYFTLASLLQLQSSDPEKLKQALGYFQKALQFSLTQPEKDKTQQRINRLRERIEEHVQTTPPSSKKRRLYQGSAVDETARSLRGQLMQKTNQELSKMLEINRQKKTGGSFLLRIIFYLFW</sequence>
<accession>X6LK80</accession>
<reference evidence="4 5" key="1">
    <citation type="journal article" date="2013" name="Curr. Biol.">
        <title>The Genome of the Foraminiferan Reticulomyxa filosa.</title>
        <authorList>
            <person name="Glockner G."/>
            <person name="Hulsmann N."/>
            <person name="Schleicher M."/>
            <person name="Noegel A.A."/>
            <person name="Eichinger L."/>
            <person name="Gallinger C."/>
            <person name="Pawlowski J."/>
            <person name="Sierra R."/>
            <person name="Euteneuer U."/>
            <person name="Pillet L."/>
            <person name="Moustafa A."/>
            <person name="Platzer M."/>
            <person name="Groth M."/>
            <person name="Szafranski K."/>
            <person name="Schliwa M."/>
        </authorList>
    </citation>
    <scope>NUCLEOTIDE SEQUENCE [LARGE SCALE GENOMIC DNA]</scope>
</reference>
<evidence type="ECO:0000313" key="5">
    <source>
        <dbReference type="Proteomes" id="UP000023152"/>
    </source>
</evidence>
<protein>
    <submittedName>
        <fullName evidence="4">Uncharacterized protein</fullName>
    </submittedName>
</protein>
<dbReference type="GO" id="GO:0006620">
    <property type="term" value="P:post-translational protein targeting to endoplasmic reticulum membrane"/>
    <property type="evidence" value="ECO:0007669"/>
    <property type="project" value="TreeGrafter"/>
</dbReference>
<dbReference type="InterPro" id="IPR011990">
    <property type="entry name" value="TPR-like_helical_dom_sf"/>
</dbReference>
<evidence type="ECO:0000256" key="3">
    <source>
        <dbReference type="SAM" id="Phobius"/>
    </source>
</evidence>
<proteinExistence type="predicted"/>
<keyword evidence="2" id="KW-0802">TPR repeat</keyword>
<dbReference type="Proteomes" id="UP000023152">
    <property type="component" value="Unassembled WGS sequence"/>
</dbReference>